<dbReference type="Pfam" id="PF07690">
    <property type="entry name" value="MFS_1"/>
    <property type="match status" value="3"/>
</dbReference>
<keyword evidence="4" id="KW-0472">Membrane</keyword>
<keyword evidence="4" id="KW-0812">Transmembrane</keyword>
<feature type="compositionally biased region" description="Polar residues" evidence="3">
    <location>
        <begin position="420"/>
        <end position="435"/>
    </location>
</feature>
<feature type="transmembrane region" description="Helical" evidence="4">
    <location>
        <begin position="782"/>
        <end position="804"/>
    </location>
</feature>
<dbReference type="Gene3D" id="1.20.1250.20">
    <property type="entry name" value="MFS general substrate transporter like domains"/>
    <property type="match status" value="4"/>
</dbReference>
<dbReference type="InterPro" id="IPR011701">
    <property type="entry name" value="MFS"/>
</dbReference>
<evidence type="ECO:0000256" key="1">
    <source>
        <dbReference type="ARBA" id="ARBA00004141"/>
    </source>
</evidence>
<feature type="transmembrane region" description="Helical" evidence="4">
    <location>
        <begin position="719"/>
        <end position="743"/>
    </location>
</feature>
<keyword evidence="4" id="KW-1133">Transmembrane helix</keyword>
<feature type="transmembrane region" description="Helical" evidence="4">
    <location>
        <begin position="611"/>
        <end position="630"/>
    </location>
</feature>
<dbReference type="PANTHER" id="PTHR11360:SF287">
    <property type="entry name" value="MFS MONOCARBOXYLATE TRANSPORTER"/>
    <property type="match status" value="1"/>
</dbReference>
<proteinExistence type="inferred from homology"/>
<feature type="transmembrane region" description="Helical" evidence="4">
    <location>
        <begin position="810"/>
        <end position="831"/>
    </location>
</feature>
<evidence type="ECO:0000256" key="3">
    <source>
        <dbReference type="SAM" id="MobiDB-lite"/>
    </source>
</evidence>
<feature type="transmembrane region" description="Helical" evidence="4">
    <location>
        <begin position="37"/>
        <end position="60"/>
    </location>
</feature>
<feature type="transmembrane region" description="Helical" evidence="4">
    <location>
        <begin position="514"/>
        <end position="537"/>
    </location>
</feature>
<evidence type="ECO:0000313" key="7">
    <source>
        <dbReference type="Proteomes" id="UP001369815"/>
    </source>
</evidence>
<dbReference type="GO" id="GO:0016020">
    <property type="term" value="C:membrane"/>
    <property type="evidence" value="ECO:0007669"/>
    <property type="project" value="UniProtKB-SubCell"/>
</dbReference>
<dbReference type="InterPro" id="IPR020846">
    <property type="entry name" value="MFS_dom"/>
</dbReference>
<gene>
    <name evidence="6" type="ORF">Daesc_008206</name>
</gene>
<feature type="transmembrane region" description="Helical" evidence="4">
    <location>
        <begin position="642"/>
        <end position="663"/>
    </location>
</feature>
<feature type="transmembrane region" description="Helical" evidence="4">
    <location>
        <begin position="171"/>
        <end position="193"/>
    </location>
</feature>
<accession>A0AAX6MBN7</accession>
<dbReference type="InterPro" id="IPR050327">
    <property type="entry name" value="Proton-linked_MCT"/>
</dbReference>
<evidence type="ECO:0000313" key="6">
    <source>
        <dbReference type="EMBL" id="KAK6949883.1"/>
    </source>
</evidence>
<feature type="transmembrane region" description="Helical" evidence="4">
    <location>
        <begin position="200"/>
        <end position="220"/>
    </location>
</feature>
<feature type="region of interest" description="Disordered" evidence="3">
    <location>
        <begin position="410"/>
        <end position="447"/>
    </location>
</feature>
<feature type="transmembrane region" description="Helical" evidence="4">
    <location>
        <begin position="280"/>
        <end position="299"/>
    </location>
</feature>
<feature type="transmembrane region" description="Helical" evidence="4">
    <location>
        <begin position="755"/>
        <end position="775"/>
    </location>
</feature>
<reference evidence="6 7" key="1">
    <citation type="journal article" date="2024" name="Front Chem Biol">
        <title>Unveiling the potential of Daldinia eschscholtzii MFLUCC 19-0629 through bioactivity and bioinformatics studies for enhanced sustainable agriculture production.</title>
        <authorList>
            <person name="Brooks S."/>
            <person name="Weaver J.A."/>
            <person name="Klomchit A."/>
            <person name="Alharthi S.A."/>
            <person name="Onlamun T."/>
            <person name="Nurani R."/>
            <person name="Vong T.K."/>
            <person name="Alberti F."/>
            <person name="Greco C."/>
        </authorList>
    </citation>
    <scope>NUCLEOTIDE SEQUENCE [LARGE SCALE GENOMIC DNA]</scope>
    <source>
        <strain evidence="6">MFLUCC 19-0629</strain>
    </source>
</reference>
<feature type="transmembrane region" description="Helical" evidence="4">
    <location>
        <begin position="142"/>
        <end position="159"/>
    </location>
</feature>
<comment type="subcellular location">
    <subcellularLocation>
        <location evidence="1">Membrane</location>
        <topology evidence="1">Multi-pass membrane protein</topology>
    </subcellularLocation>
</comment>
<feature type="transmembrane region" description="Helical" evidence="4">
    <location>
        <begin position="843"/>
        <end position="870"/>
    </location>
</feature>
<dbReference type="Proteomes" id="UP001369815">
    <property type="component" value="Unassembled WGS sequence"/>
</dbReference>
<feature type="transmembrane region" description="Helical" evidence="4">
    <location>
        <begin position="331"/>
        <end position="350"/>
    </location>
</feature>
<comment type="similarity">
    <text evidence="2">Belongs to the major facilitator superfamily. Monocarboxylate porter (TC 2.A.1.13) family.</text>
</comment>
<feature type="transmembrane region" description="Helical" evidence="4">
    <location>
        <begin position="108"/>
        <end position="130"/>
    </location>
</feature>
<dbReference type="GO" id="GO:0022857">
    <property type="term" value="F:transmembrane transporter activity"/>
    <property type="evidence" value="ECO:0007669"/>
    <property type="project" value="InterPro"/>
</dbReference>
<organism evidence="6 7">
    <name type="scientific">Daldinia eschscholtzii</name>
    <dbReference type="NCBI Taxonomy" id="292717"/>
    <lineage>
        <taxon>Eukaryota</taxon>
        <taxon>Fungi</taxon>
        <taxon>Dikarya</taxon>
        <taxon>Ascomycota</taxon>
        <taxon>Pezizomycotina</taxon>
        <taxon>Sordariomycetes</taxon>
        <taxon>Xylariomycetidae</taxon>
        <taxon>Xylariales</taxon>
        <taxon>Hypoxylaceae</taxon>
        <taxon>Daldinia</taxon>
    </lineage>
</organism>
<feature type="transmembrane region" description="Helical" evidence="4">
    <location>
        <begin position="557"/>
        <end position="575"/>
    </location>
</feature>
<dbReference type="EMBL" id="JBANMG010000008">
    <property type="protein sequence ID" value="KAK6949883.1"/>
    <property type="molecule type" value="Genomic_DNA"/>
</dbReference>
<feature type="transmembrane region" description="Helical" evidence="4">
    <location>
        <begin position="587"/>
        <end position="605"/>
    </location>
</feature>
<dbReference type="PANTHER" id="PTHR11360">
    <property type="entry name" value="MONOCARBOXYLATE TRANSPORTER"/>
    <property type="match status" value="1"/>
</dbReference>
<dbReference type="SUPFAM" id="SSF103473">
    <property type="entry name" value="MFS general substrate transporter"/>
    <property type="match status" value="2"/>
</dbReference>
<sequence length="913" mass="99402">MESHELHARPASRRFRVPSDTDSPPAPLPAPPVDRGLHAWLVVAACFILEALVWGFPFAFGTFQEYYGRHELFSGNISSIAAIGTTSTGLMYCTAPFVYIVLRKFPNYRKTCCVVGFIIVLSSLIGASFANTIPQLLATQGVLYALGGSLHYFPAYLYLDDWFVKRRGTAYGVFIAGAGASGVAIPFVMEWLLTSWGFRTALRVWAVVSVILTVPAFFFLKTRTPGCHTSESPHMSEFKILKSSAFWLLFAEHAHEANCSASREAFAVAQGWSRFTGTTALALCSAANVIGATMVGWLVDRYHVTTALNICTVGTVIAVFLFWSFAIYQPILYIFAILYGAFAGGFPATWSGCAHAVYRRQPVESGMIVSLFTAGKGIGSLISGPLSGTLVMSDAWKSRVGYSYGSGYASEPQHKLGKISPSSSFEGKSEAPTTEANREVPRTGLTNPSIEPRRVVVFNPTAVRICHFAETKMDNADEVQAGVFELSSPSNQNRSQERAEFQELKPVDRGRDAWTVLIAGVVFEAMFWGFPMCFGVFQNYYSDLPEFKGDTANIPMIGTLAQALYYLGAPFSALFTRKYLKYRRHQILAGWPLCILGLMAASFTSSVNGLIGTQGFLYGLGFVTLTYPIISMLNEWWVVRKGMAFGLISASSGVTGTFMPSIIDLLLRNYGYRTTLRACAIALLILTAPLIPLFKCRLPVSEHVNLAKINWSLLKRPLFWIYGSAILIQGLGFFLPVVFLPSYAKSIDISSTNAALLLAVMCATQVLGQFAFGYMSDKKLSVGFLSFICCVAAAAASLTLWGLGRSMALLAVYSLVYGFFGFGFSTLRVAMGQAVDNDPSAVFALYAIFVFLQGIGNILVGPFSIALLTGPVAPERFGAGQYAGLIMLTAMSSLLAALIIGLWHGYKRFVLSG</sequence>
<evidence type="ECO:0000256" key="2">
    <source>
        <dbReference type="ARBA" id="ARBA00006727"/>
    </source>
</evidence>
<evidence type="ECO:0000259" key="5">
    <source>
        <dbReference type="PROSITE" id="PS50850"/>
    </source>
</evidence>
<dbReference type="AlphaFoldDB" id="A0AAX6MBN7"/>
<feature type="transmembrane region" description="Helical" evidence="4">
    <location>
        <begin position="80"/>
        <end position="102"/>
    </location>
</feature>
<dbReference type="InterPro" id="IPR036259">
    <property type="entry name" value="MFS_trans_sf"/>
</dbReference>
<evidence type="ECO:0000256" key="4">
    <source>
        <dbReference type="SAM" id="Phobius"/>
    </source>
</evidence>
<feature type="transmembrane region" description="Helical" evidence="4">
    <location>
        <begin position="306"/>
        <end position="325"/>
    </location>
</feature>
<protein>
    <recommendedName>
        <fullName evidence="5">Major facilitator superfamily (MFS) profile domain-containing protein</fullName>
    </recommendedName>
</protein>
<name>A0AAX6MBN7_9PEZI</name>
<comment type="caution">
    <text evidence="6">The sequence shown here is derived from an EMBL/GenBank/DDBJ whole genome shotgun (WGS) entry which is preliminary data.</text>
</comment>
<feature type="domain" description="Major facilitator superfamily (MFS) profile" evidence="5">
    <location>
        <begin position="718"/>
        <end position="913"/>
    </location>
</feature>
<keyword evidence="7" id="KW-1185">Reference proteome</keyword>
<feature type="transmembrane region" description="Helical" evidence="4">
    <location>
        <begin position="675"/>
        <end position="698"/>
    </location>
</feature>
<dbReference type="PROSITE" id="PS50850">
    <property type="entry name" value="MFS"/>
    <property type="match status" value="1"/>
</dbReference>
<feature type="transmembrane region" description="Helical" evidence="4">
    <location>
        <begin position="882"/>
        <end position="903"/>
    </location>
</feature>